<dbReference type="EMBL" id="JACBYV010000001">
    <property type="protein sequence ID" value="NYH74199.1"/>
    <property type="molecule type" value="Genomic_DNA"/>
</dbReference>
<name>A0A7Y9XQ92_9GAMM</name>
<organism evidence="2 3">
    <name type="scientific">Phytopseudomonas flavescens</name>
    <dbReference type="NCBI Taxonomy" id="29435"/>
    <lineage>
        <taxon>Bacteria</taxon>
        <taxon>Pseudomonadati</taxon>
        <taxon>Pseudomonadota</taxon>
        <taxon>Gammaproteobacteria</taxon>
        <taxon>Pseudomonadales</taxon>
        <taxon>Pseudomonadaceae</taxon>
        <taxon>Phytopseudomonas</taxon>
    </lineage>
</organism>
<reference evidence="2 3" key="1">
    <citation type="submission" date="2020-07" db="EMBL/GenBank/DDBJ databases">
        <title>Genomic analyses of the natural microbiome of Caenorhabditis elegans.</title>
        <authorList>
            <person name="Samuel B."/>
        </authorList>
    </citation>
    <scope>NUCLEOTIDE SEQUENCE [LARGE SCALE GENOMIC DNA]</scope>
    <source>
        <strain evidence="2 3">BIGb0408</strain>
    </source>
</reference>
<dbReference type="GO" id="GO:0005886">
    <property type="term" value="C:plasma membrane"/>
    <property type="evidence" value="ECO:0007669"/>
    <property type="project" value="InterPro"/>
</dbReference>
<proteinExistence type="predicted"/>
<feature type="transmembrane region" description="Helical" evidence="1">
    <location>
        <begin position="6"/>
        <end position="24"/>
    </location>
</feature>
<dbReference type="Pfam" id="PF09604">
    <property type="entry name" value="Potass_KdpF"/>
    <property type="match status" value="1"/>
</dbReference>
<keyword evidence="1" id="KW-0812">Transmembrane</keyword>
<sequence>MNLLDGLSLLMVAGLFVYLLFALLRAGKE</sequence>
<comment type="caution">
    <text evidence="2">The sequence shown here is derived from an EMBL/GenBank/DDBJ whole genome shotgun (WGS) entry which is preliminary data.</text>
</comment>
<keyword evidence="1" id="KW-1133">Transmembrane helix</keyword>
<dbReference type="NCBIfam" id="TIGR02115">
    <property type="entry name" value="potass_kdpF"/>
    <property type="match status" value="1"/>
</dbReference>
<evidence type="ECO:0000313" key="2">
    <source>
        <dbReference type="EMBL" id="NYH74199.1"/>
    </source>
</evidence>
<dbReference type="InterPro" id="IPR011726">
    <property type="entry name" value="KdpF"/>
</dbReference>
<evidence type="ECO:0000313" key="3">
    <source>
        <dbReference type="Proteomes" id="UP000578688"/>
    </source>
</evidence>
<keyword evidence="1" id="KW-0472">Membrane</keyword>
<dbReference type="RefSeq" id="WP_082045652.1">
    <property type="nucleotide sequence ID" value="NZ_JACBYV010000001.1"/>
</dbReference>
<gene>
    <name evidence="2" type="ORF">FHR27_002809</name>
</gene>
<accession>A0A7Y9XQ92</accession>
<evidence type="ECO:0000256" key="1">
    <source>
        <dbReference type="SAM" id="Phobius"/>
    </source>
</evidence>
<dbReference type="Proteomes" id="UP000578688">
    <property type="component" value="Unassembled WGS sequence"/>
</dbReference>
<dbReference type="GO" id="GO:0008556">
    <property type="term" value="F:P-type potassium transmembrane transporter activity"/>
    <property type="evidence" value="ECO:0007669"/>
    <property type="project" value="InterPro"/>
</dbReference>
<dbReference type="AlphaFoldDB" id="A0A7Y9XQ92"/>
<keyword evidence="3" id="KW-1185">Reference proteome</keyword>
<protein>
    <submittedName>
        <fullName evidence="2">K+-transporting ATPase KdpF subunit</fullName>
    </submittedName>
</protein>